<sequence length="148" mass="16541">MEADILKPQDMQRYARTVSDVIDATSKNGEDLNDDYETLRKAIDNNSVADLTSDELKGIKDHFQSGTDKYKDNVNKLQQVAVPVKLLGKHKLLVRHYEDYANACQAMTDSIDAEAANVDADKFNQSEKDQENSIAKVSSTTTRIMGEI</sequence>
<organism evidence="1 2">
    <name type="scientific">Lentilactobacillus sunkii DSM 19904</name>
    <dbReference type="NCBI Taxonomy" id="1423808"/>
    <lineage>
        <taxon>Bacteria</taxon>
        <taxon>Bacillati</taxon>
        <taxon>Bacillota</taxon>
        <taxon>Bacilli</taxon>
        <taxon>Lactobacillales</taxon>
        <taxon>Lactobacillaceae</taxon>
        <taxon>Lentilactobacillus</taxon>
    </lineage>
</organism>
<name>A0A0R1L2Y2_9LACO</name>
<evidence type="ECO:0008006" key="3">
    <source>
        <dbReference type="Google" id="ProtNLM"/>
    </source>
</evidence>
<gene>
    <name evidence="1" type="ORF">FD17_GL000349</name>
</gene>
<dbReference type="Proteomes" id="UP000051581">
    <property type="component" value="Unassembled WGS sequence"/>
</dbReference>
<evidence type="ECO:0000313" key="1">
    <source>
        <dbReference type="EMBL" id="KRK90108.1"/>
    </source>
</evidence>
<comment type="caution">
    <text evidence="1">The sequence shown here is derived from an EMBL/GenBank/DDBJ whole genome shotgun (WGS) entry which is preliminary data.</text>
</comment>
<dbReference type="EMBL" id="AZEA01000001">
    <property type="protein sequence ID" value="KRK90108.1"/>
    <property type="molecule type" value="Genomic_DNA"/>
</dbReference>
<keyword evidence="2" id="KW-1185">Reference proteome</keyword>
<dbReference type="PATRIC" id="fig|1423808.3.peg.349"/>
<evidence type="ECO:0000313" key="2">
    <source>
        <dbReference type="Proteomes" id="UP000051581"/>
    </source>
</evidence>
<reference evidence="1 2" key="1">
    <citation type="journal article" date="2015" name="Genome Announc.">
        <title>Expanding the biotechnology potential of lactobacilli through comparative genomics of 213 strains and associated genera.</title>
        <authorList>
            <person name="Sun Z."/>
            <person name="Harris H.M."/>
            <person name="McCann A."/>
            <person name="Guo C."/>
            <person name="Argimon S."/>
            <person name="Zhang W."/>
            <person name="Yang X."/>
            <person name="Jeffery I.B."/>
            <person name="Cooney J.C."/>
            <person name="Kagawa T.F."/>
            <person name="Liu W."/>
            <person name="Song Y."/>
            <person name="Salvetti E."/>
            <person name="Wrobel A."/>
            <person name="Rasinkangas P."/>
            <person name="Parkhill J."/>
            <person name="Rea M.C."/>
            <person name="O'Sullivan O."/>
            <person name="Ritari J."/>
            <person name="Douillard F.P."/>
            <person name="Paul Ross R."/>
            <person name="Yang R."/>
            <person name="Briner A.E."/>
            <person name="Felis G.E."/>
            <person name="de Vos W.M."/>
            <person name="Barrangou R."/>
            <person name="Klaenhammer T.R."/>
            <person name="Caufield P.W."/>
            <person name="Cui Y."/>
            <person name="Zhang H."/>
            <person name="O'Toole P.W."/>
        </authorList>
    </citation>
    <scope>NUCLEOTIDE SEQUENCE [LARGE SCALE GENOMIC DNA]</scope>
    <source>
        <strain evidence="1 2">DSM 19904</strain>
    </source>
</reference>
<proteinExistence type="predicted"/>
<dbReference type="AlphaFoldDB" id="A0A0R1L2Y2"/>
<accession>A0A0R1L2Y2</accession>
<protein>
    <recommendedName>
        <fullName evidence="3">LXG domain-containing protein</fullName>
    </recommendedName>
</protein>